<dbReference type="EMBL" id="JBHUHZ010000001">
    <property type="protein sequence ID" value="MFD2162353.1"/>
    <property type="molecule type" value="Genomic_DNA"/>
</dbReference>
<organism evidence="1 2">
    <name type="scientific">Paradesertivirga mongoliensis</name>
    <dbReference type="NCBI Taxonomy" id="2100740"/>
    <lineage>
        <taxon>Bacteria</taxon>
        <taxon>Pseudomonadati</taxon>
        <taxon>Bacteroidota</taxon>
        <taxon>Sphingobacteriia</taxon>
        <taxon>Sphingobacteriales</taxon>
        <taxon>Sphingobacteriaceae</taxon>
        <taxon>Paradesertivirga</taxon>
    </lineage>
</organism>
<sequence>MKDILSKISKAGTIILTLLAGAEVKAQLNPLAGIYFQNEYLGNPAMAGTEQGLNLNMGYRRQWSAMPGAPKTQSITADFGTEKKVGLGLNFHNDEAGLIKQTRVMGTYSYHLPLNDESQKLHFGISLGFMDERVMNEQINGDQNDISVNKFNTRETYIDGDFGMAYTGSRLTVQAAIPNLKGFFQMDDVNGSDYADRSTFFSAASYKFYFPAALDGFGVEPKIAFRGVQGFDNILDVGANFTVANRAASVMTVYHSSKSATIGMGALINNFGAITANYTTATSALSQYTSGNFQIGVKWRVLKPKQEE</sequence>
<reference evidence="2" key="1">
    <citation type="journal article" date="2019" name="Int. J. Syst. Evol. Microbiol.">
        <title>The Global Catalogue of Microorganisms (GCM) 10K type strain sequencing project: providing services to taxonomists for standard genome sequencing and annotation.</title>
        <authorList>
            <consortium name="The Broad Institute Genomics Platform"/>
            <consortium name="The Broad Institute Genome Sequencing Center for Infectious Disease"/>
            <person name="Wu L."/>
            <person name="Ma J."/>
        </authorList>
    </citation>
    <scope>NUCLEOTIDE SEQUENCE [LARGE SCALE GENOMIC DNA]</scope>
    <source>
        <strain evidence="2">KCTC 42217</strain>
    </source>
</reference>
<dbReference type="Proteomes" id="UP001597387">
    <property type="component" value="Unassembled WGS sequence"/>
</dbReference>
<keyword evidence="2" id="KW-1185">Reference proteome</keyword>
<dbReference type="NCBIfam" id="TIGR03519">
    <property type="entry name" value="T9SS_PorP_fam"/>
    <property type="match status" value="1"/>
</dbReference>
<proteinExistence type="predicted"/>
<protein>
    <submittedName>
        <fullName evidence="1">PorP/SprF family type IX secretion system membrane protein</fullName>
    </submittedName>
</protein>
<accession>A0ABW4ZK21</accession>
<evidence type="ECO:0000313" key="2">
    <source>
        <dbReference type="Proteomes" id="UP001597387"/>
    </source>
</evidence>
<gene>
    <name evidence="1" type="ORF">ACFSJU_08105</name>
</gene>
<name>A0ABW4ZK21_9SPHI</name>
<dbReference type="RefSeq" id="WP_255903784.1">
    <property type="nucleotide sequence ID" value="NZ_JAFMZO010000003.1"/>
</dbReference>
<dbReference type="Pfam" id="PF11751">
    <property type="entry name" value="PorP_SprF"/>
    <property type="match status" value="1"/>
</dbReference>
<evidence type="ECO:0000313" key="1">
    <source>
        <dbReference type="EMBL" id="MFD2162353.1"/>
    </source>
</evidence>
<comment type="caution">
    <text evidence="1">The sequence shown here is derived from an EMBL/GenBank/DDBJ whole genome shotgun (WGS) entry which is preliminary data.</text>
</comment>
<dbReference type="InterPro" id="IPR019861">
    <property type="entry name" value="PorP/SprF_Bacteroidetes"/>
</dbReference>